<dbReference type="Gene3D" id="1.10.4100.10">
    <property type="entry name" value="2-methylcitrate dehydratase PrpD"/>
    <property type="match status" value="1"/>
</dbReference>
<dbReference type="PANTHER" id="PTHR16943">
    <property type="entry name" value="2-METHYLCITRATE DEHYDRATASE-RELATED"/>
    <property type="match status" value="1"/>
</dbReference>
<dbReference type="GO" id="GO:0016829">
    <property type="term" value="F:lyase activity"/>
    <property type="evidence" value="ECO:0007669"/>
    <property type="project" value="InterPro"/>
</dbReference>
<dbReference type="InterPro" id="IPR036148">
    <property type="entry name" value="MmgE/PrpD_sf"/>
</dbReference>
<evidence type="ECO:0000313" key="5">
    <source>
        <dbReference type="Proteomes" id="UP000471298"/>
    </source>
</evidence>
<dbReference type="Gene3D" id="3.30.1330.120">
    <property type="entry name" value="2-methylcitrate dehydratase PrpD"/>
    <property type="match status" value="1"/>
</dbReference>
<organism evidence="4 5">
    <name type="scientific">Ostreibacterium oceani</name>
    <dbReference type="NCBI Taxonomy" id="2654998"/>
    <lineage>
        <taxon>Bacteria</taxon>
        <taxon>Pseudomonadati</taxon>
        <taxon>Pseudomonadota</taxon>
        <taxon>Gammaproteobacteria</taxon>
        <taxon>Cardiobacteriales</taxon>
        <taxon>Ostreibacteriaceae</taxon>
        <taxon>Ostreibacterium</taxon>
    </lineage>
</organism>
<dbReference type="InParanoid" id="A0A6N7EYX7"/>
<evidence type="ECO:0000259" key="2">
    <source>
        <dbReference type="Pfam" id="PF03972"/>
    </source>
</evidence>
<reference evidence="4 5" key="1">
    <citation type="submission" date="2019-10" db="EMBL/GenBank/DDBJ databases">
        <title>Cardiobacteriales fam. a chemoheterotrophic member of the order Cardiobacteriales, and proposal of Cardiobacteriales fam. nov.</title>
        <authorList>
            <person name="Wang C."/>
        </authorList>
    </citation>
    <scope>NUCLEOTIDE SEQUENCE [LARGE SCALE GENOMIC DNA]</scope>
    <source>
        <strain evidence="4 5">ML27</strain>
    </source>
</reference>
<dbReference type="AlphaFoldDB" id="A0A6N7EYX7"/>
<proteinExistence type="inferred from homology"/>
<feature type="domain" description="MmgE/PrpD C-terminal" evidence="3">
    <location>
        <begin position="259"/>
        <end position="418"/>
    </location>
</feature>
<dbReference type="InterPro" id="IPR005656">
    <property type="entry name" value="MmgE_PrpD"/>
</dbReference>
<protein>
    <submittedName>
        <fullName evidence="4">MmgE/PrpD family protein</fullName>
    </submittedName>
</protein>
<accession>A0A6N7EYX7</accession>
<comment type="similarity">
    <text evidence="1">Belongs to the PrpD family.</text>
</comment>
<dbReference type="Pfam" id="PF03972">
    <property type="entry name" value="MmgE_PrpD_N"/>
    <property type="match status" value="1"/>
</dbReference>
<dbReference type="InterPro" id="IPR045337">
    <property type="entry name" value="MmgE_PrpD_C"/>
</dbReference>
<dbReference type="SUPFAM" id="SSF103378">
    <property type="entry name" value="2-methylcitrate dehydratase PrpD"/>
    <property type="match status" value="1"/>
</dbReference>
<sequence>MMNPISYLHTLEFDQLPPAVVARAKQCIQDLHAVAAAGSHTPLARIISDYVVAEMPGSSPLLWSEKCASMTGAALANGMIIDSFDAHDGHVLCKGHVGAGIYPALIALIGNPSQLKPHSATAKAFITALVLGYEIGTRAGIALHQSSTQYHTSGAWNAIAAAAVGAKVLRLTDQQTRHALGIAEYHGPRSPMMRCIDHPTMVKDGSGMGAMVGISAVLLAKRGFTGAPAVTIESSEFAELFDDLGDRWRIVEQYFKYDPVCRWAQPATEAARRLKAENSLDTEKLHRITHIEIHTFHEALRLGKKHPANAEEAQYSLAFPVACTLLTGGISPDKVITTYNDPDIHTLIDKMTLHERERYNQAFPETRWADILIRFADGTTLKTEPTRTLGDTDLPYSEAMLTEKARRLLKMRLSDDQATNMLMHLQDLV</sequence>
<dbReference type="InterPro" id="IPR045336">
    <property type="entry name" value="MmgE_PrpD_N"/>
</dbReference>
<dbReference type="InterPro" id="IPR042188">
    <property type="entry name" value="MmgE/PrpD_sf_2"/>
</dbReference>
<comment type="caution">
    <text evidence="4">The sequence shown here is derived from an EMBL/GenBank/DDBJ whole genome shotgun (WGS) entry which is preliminary data.</text>
</comment>
<dbReference type="Proteomes" id="UP000471298">
    <property type="component" value="Unassembled WGS sequence"/>
</dbReference>
<evidence type="ECO:0000259" key="3">
    <source>
        <dbReference type="Pfam" id="PF19305"/>
    </source>
</evidence>
<evidence type="ECO:0000313" key="4">
    <source>
        <dbReference type="EMBL" id="MPV86579.1"/>
    </source>
</evidence>
<gene>
    <name evidence="4" type="ORF">GCU85_07530</name>
</gene>
<dbReference type="Pfam" id="PF19305">
    <property type="entry name" value="MmgE_PrpD_C"/>
    <property type="match status" value="1"/>
</dbReference>
<name>A0A6N7EYX7_9GAMM</name>
<dbReference type="EMBL" id="WHNW01000008">
    <property type="protein sequence ID" value="MPV86579.1"/>
    <property type="molecule type" value="Genomic_DNA"/>
</dbReference>
<keyword evidence="5" id="KW-1185">Reference proteome</keyword>
<dbReference type="InterPro" id="IPR042183">
    <property type="entry name" value="MmgE/PrpD_sf_1"/>
</dbReference>
<dbReference type="PANTHER" id="PTHR16943:SF8">
    <property type="entry name" value="2-METHYLCITRATE DEHYDRATASE"/>
    <property type="match status" value="1"/>
</dbReference>
<dbReference type="RefSeq" id="WP_152810572.1">
    <property type="nucleotide sequence ID" value="NZ_WHNW01000008.1"/>
</dbReference>
<evidence type="ECO:0000256" key="1">
    <source>
        <dbReference type="ARBA" id="ARBA00006174"/>
    </source>
</evidence>
<feature type="domain" description="MmgE/PrpD N-terminal" evidence="2">
    <location>
        <begin position="6"/>
        <end position="237"/>
    </location>
</feature>